<reference evidence="1 2" key="1">
    <citation type="submission" date="2018-09" db="EMBL/GenBank/DDBJ databases">
        <title>Whole genome sequencing of Microbacterium oryzae strain MB-10T.</title>
        <authorList>
            <person name="Das S.K."/>
        </authorList>
    </citation>
    <scope>NUCLEOTIDE SEQUENCE [LARGE SCALE GENOMIC DNA]</scope>
    <source>
        <strain evidence="1 2">MB-10</strain>
    </source>
</reference>
<sequence>MTADIRTRIEGFILDSLLLGDASRMPAGGDSLVETGVIDSTGVLELIEFVEQEFGISVADTETVPANLDGIDQLVAFVERKTA</sequence>
<gene>
    <name evidence="1" type="ORF">D7D94_09245</name>
</gene>
<protein>
    <submittedName>
        <fullName evidence="1">Acyl carrier protein</fullName>
    </submittedName>
</protein>
<dbReference type="Proteomes" id="UP000422989">
    <property type="component" value="Chromosome"/>
</dbReference>
<evidence type="ECO:0000313" key="2">
    <source>
        <dbReference type="Proteomes" id="UP000422989"/>
    </source>
</evidence>
<dbReference type="InterPro" id="IPR036736">
    <property type="entry name" value="ACP-like_sf"/>
</dbReference>
<name>A0A6I6DUQ0_9MICO</name>
<dbReference type="Gene3D" id="1.10.1200.10">
    <property type="entry name" value="ACP-like"/>
    <property type="match status" value="1"/>
</dbReference>
<dbReference type="EMBL" id="CP032550">
    <property type="protein sequence ID" value="QGU27826.1"/>
    <property type="molecule type" value="Genomic_DNA"/>
</dbReference>
<dbReference type="KEGG" id="moj:D7D94_09245"/>
<dbReference type="OrthoDB" id="2625323at2"/>
<evidence type="ECO:0000313" key="1">
    <source>
        <dbReference type="EMBL" id="QGU27826.1"/>
    </source>
</evidence>
<organism evidence="1 2">
    <name type="scientific">Microbacterium oryzae</name>
    <dbReference type="NCBI Taxonomy" id="743009"/>
    <lineage>
        <taxon>Bacteria</taxon>
        <taxon>Bacillati</taxon>
        <taxon>Actinomycetota</taxon>
        <taxon>Actinomycetes</taxon>
        <taxon>Micrococcales</taxon>
        <taxon>Microbacteriaceae</taxon>
        <taxon>Microbacterium</taxon>
    </lineage>
</organism>
<keyword evidence="2" id="KW-1185">Reference proteome</keyword>
<accession>A0A6I6DUQ0</accession>
<proteinExistence type="predicted"/>
<dbReference type="AlphaFoldDB" id="A0A6I6DUQ0"/>
<dbReference type="SUPFAM" id="SSF47336">
    <property type="entry name" value="ACP-like"/>
    <property type="match status" value="1"/>
</dbReference>
<dbReference type="RefSeq" id="WP_156242332.1">
    <property type="nucleotide sequence ID" value="NZ_BAAAZL010000004.1"/>
</dbReference>